<feature type="compositionally biased region" description="Polar residues" evidence="1">
    <location>
        <begin position="181"/>
        <end position="198"/>
    </location>
</feature>
<dbReference type="SUPFAM" id="SSF101898">
    <property type="entry name" value="NHL repeat"/>
    <property type="match status" value="1"/>
</dbReference>
<keyword evidence="5" id="KW-1185">Reference proteome</keyword>
<evidence type="ECO:0000256" key="2">
    <source>
        <dbReference type="SAM" id="SignalP"/>
    </source>
</evidence>
<feature type="domain" description="LTD" evidence="3">
    <location>
        <begin position="213"/>
        <end position="333"/>
    </location>
</feature>
<evidence type="ECO:0000259" key="3">
    <source>
        <dbReference type="PROSITE" id="PS51841"/>
    </source>
</evidence>
<feature type="region of interest" description="Disordered" evidence="1">
    <location>
        <begin position="178"/>
        <end position="222"/>
    </location>
</feature>
<sequence length="908" mass="91514">MSAAVAASLVVLTLGAAAPTANATTGAAIRITEFAYGGLIATGGDGEYVELTNVGDAPQDLSGWSFSNNAATPGGVPLAGLGTVAPGQSVIITDATAAAFRADWGLKDSVKIVNDGSVTLNKGPNAVHIYDSANAEVDSVSYVSGFFPGKGAAAAVDAAHLGAQSGTTGWTIETAGDGEGSWTSATGSIGSPGASTHGTAKPADVRTTGDGTGGTTTAPTDPNYADIAINEITSDNSDIGYAPLADNDLIELHNTGSHAVSVAGWKQTDSNAGGFASASDFSAGLYVDGVLATSIPAGGYGVFSSGPGLSSGGDAVKIYTPDGILVDELTYLAGQAGVDENVNTDHLYHALAACPDGSDTFLEVLDASFGASNAAACQAGIPPLTGGSEAGAEAPCDTEDAGSAPGTVPADLVAWPGSPSPTTIDPLCAWVTTLSGQDLSGLAFDPNDSGVLYAVKNKSHVYRLVKSADTWIKDTANGWIAGKDIRFPGGTGLPDSEGITVGPDGSLYITTERDNAASGIPLDSILKFDPTSSATTLVATDQWVLTSDLDFTNADANLGFEGVAYVPDSFLVGAGFKTDQGTVYNPASYAGKVAGGLFFGAVEKTGHLRAYALNADHTFVRVADVPTGLAGVMDVSFDADLGRIWAHCDNTCGNATTLLKVAADGHFAVERDYATPTGLPNYNLEGFIVAPLSTAVNGQRQVLWADDGNRFGHSLWSGTIDVELGLSQTATPTPTISGKPAVGGTLTANVGTWDAGVATHYQWTAGATVLGADAPLAVTDPNLVGQTITLTVTGTKTGFAPASTSATVFVTGPKLATHTPIVLGSAQAGKTLVALAVWGPFPVELGYQWLADGKPIQGATSAVLRLGSDQVGKAITVAVTGTKPGYLPATVTSKATKDVKPAPGKGKN</sequence>
<gene>
    <name evidence="4" type="ORF">ACH3VR_19960</name>
</gene>
<dbReference type="EMBL" id="JBIQWL010000011">
    <property type="protein sequence ID" value="MFH8252653.1"/>
    <property type="molecule type" value="Genomic_DNA"/>
</dbReference>
<dbReference type="InterPro" id="IPR001322">
    <property type="entry name" value="Lamin_tail_dom"/>
</dbReference>
<evidence type="ECO:0000256" key="1">
    <source>
        <dbReference type="SAM" id="MobiDB-lite"/>
    </source>
</evidence>
<proteinExistence type="predicted"/>
<feature type="domain" description="LTD" evidence="3">
    <location>
        <begin position="15"/>
        <end position="144"/>
    </location>
</feature>
<dbReference type="Gene3D" id="2.60.40.2700">
    <property type="match status" value="2"/>
</dbReference>
<dbReference type="Pfam" id="PF00932">
    <property type="entry name" value="LTD"/>
    <property type="match status" value="2"/>
</dbReference>
<organism evidence="4 5">
    <name type="scientific">Microbacterium alkaliflavum</name>
    <dbReference type="NCBI Taxonomy" id="3248839"/>
    <lineage>
        <taxon>Bacteria</taxon>
        <taxon>Bacillati</taxon>
        <taxon>Actinomycetota</taxon>
        <taxon>Actinomycetes</taxon>
        <taxon>Micrococcales</taxon>
        <taxon>Microbacteriaceae</taxon>
        <taxon>Microbacterium</taxon>
    </lineage>
</organism>
<keyword evidence="2" id="KW-0732">Signal</keyword>
<reference evidence="4 5" key="1">
    <citation type="submission" date="2024-09" db="EMBL/GenBank/DDBJ databases">
        <authorList>
            <person name="Pan X."/>
        </authorList>
    </citation>
    <scope>NUCLEOTIDE SEQUENCE [LARGE SCALE GENOMIC DNA]</scope>
    <source>
        <strain evidence="4 5">B2969</strain>
    </source>
</reference>
<accession>A0ABW7QCN2</accession>
<evidence type="ECO:0000313" key="5">
    <source>
        <dbReference type="Proteomes" id="UP001610861"/>
    </source>
</evidence>
<dbReference type="Proteomes" id="UP001610861">
    <property type="component" value="Unassembled WGS sequence"/>
</dbReference>
<dbReference type="PROSITE" id="PS51841">
    <property type="entry name" value="LTD"/>
    <property type="match status" value="2"/>
</dbReference>
<protein>
    <submittedName>
        <fullName evidence="4">Lamin tail domain-containing protein</fullName>
    </submittedName>
</protein>
<dbReference type="SUPFAM" id="SSF74853">
    <property type="entry name" value="Lamin A/C globular tail domain"/>
    <property type="match status" value="1"/>
</dbReference>
<dbReference type="Pfam" id="PF13449">
    <property type="entry name" value="Phytase-like"/>
    <property type="match status" value="1"/>
</dbReference>
<name>A0ABW7QCN2_9MICO</name>
<dbReference type="InterPro" id="IPR036415">
    <property type="entry name" value="Lamin_tail_dom_sf"/>
</dbReference>
<evidence type="ECO:0000313" key="4">
    <source>
        <dbReference type="EMBL" id="MFH8252653.1"/>
    </source>
</evidence>
<dbReference type="InterPro" id="IPR027372">
    <property type="entry name" value="Phytase-like_dom"/>
</dbReference>
<feature type="chain" id="PRO_5046009518" evidence="2">
    <location>
        <begin position="24"/>
        <end position="908"/>
    </location>
</feature>
<dbReference type="RefSeq" id="WP_397558082.1">
    <property type="nucleotide sequence ID" value="NZ_JBIQWL010000011.1"/>
</dbReference>
<comment type="caution">
    <text evidence="4">The sequence shown here is derived from an EMBL/GenBank/DDBJ whole genome shotgun (WGS) entry which is preliminary data.</text>
</comment>
<feature type="signal peptide" evidence="2">
    <location>
        <begin position="1"/>
        <end position="23"/>
    </location>
</feature>